<comment type="caution">
    <text evidence="1">The sequence shown here is derived from an EMBL/GenBank/DDBJ whole genome shotgun (WGS) entry which is preliminary data.</text>
</comment>
<dbReference type="EMBL" id="BRVS01000010">
    <property type="protein sequence ID" value="GLB67930.1"/>
    <property type="molecule type" value="Genomic_DNA"/>
</dbReference>
<evidence type="ECO:0000313" key="1">
    <source>
        <dbReference type="EMBL" id="GLB67930.1"/>
    </source>
</evidence>
<gene>
    <name evidence="1" type="ORF">AHIS1636_23710</name>
</gene>
<accession>A0ABQ5MVW0</accession>
<name>A0ABQ5MVW0_9MICC</name>
<keyword evidence="2" id="KW-1185">Reference proteome</keyword>
<evidence type="ECO:0008006" key="3">
    <source>
        <dbReference type="Google" id="ProtNLM"/>
    </source>
</evidence>
<dbReference type="Proteomes" id="UP001209654">
    <property type="component" value="Unassembled WGS sequence"/>
</dbReference>
<dbReference type="Gene3D" id="3.40.960.10">
    <property type="entry name" value="VSR Endonuclease"/>
    <property type="match status" value="1"/>
</dbReference>
<dbReference type="RefSeq" id="WP_264796042.1">
    <property type="nucleotide sequence ID" value="NZ_BRVS01000010.1"/>
</dbReference>
<organism evidence="1 2">
    <name type="scientific">Arthrobacter mangrovi</name>
    <dbReference type="NCBI Taxonomy" id="2966350"/>
    <lineage>
        <taxon>Bacteria</taxon>
        <taxon>Bacillati</taxon>
        <taxon>Actinomycetota</taxon>
        <taxon>Actinomycetes</taxon>
        <taxon>Micrococcales</taxon>
        <taxon>Micrococcaceae</taxon>
        <taxon>Arthrobacter</taxon>
    </lineage>
</organism>
<reference evidence="1 2" key="1">
    <citation type="journal article" date="2023" name="Int. J. Syst. Evol. Microbiol.">
        <title>Arthrobacter mangrovi sp. nov., an actinobacterium isolated from the rhizosphere of a mangrove.</title>
        <authorList>
            <person name="Hamada M."/>
            <person name="Saitou S."/>
            <person name="Enomoto N."/>
            <person name="Nanri K."/>
            <person name="Hidaka K."/>
            <person name="Miura T."/>
            <person name="Tamura T."/>
        </authorList>
    </citation>
    <scope>NUCLEOTIDE SEQUENCE [LARGE SCALE GENOMIC DNA]</scope>
    <source>
        <strain evidence="1 2">NBRC 112813</strain>
    </source>
</reference>
<dbReference type="SUPFAM" id="SSF52980">
    <property type="entry name" value="Restriction endonuclease-like"/>
    <property type="match status" value="1"/>
</dbReference>
<dbReference type="InterPro" id="IPR011335">
    <property type="entry name" value="Restrct_endonuc-II-like"/>
</dbReference>
<protein>
    <recommendedName>
        <fullName evidence="3">DUF559 domain-containing protein</fullName>
    </recommendedName>
</protein>
<proteinExistence type="predicted"/>
<evidence type="ECO:0000313" key="2">
    <source>
        <dbReference type="Proteomes" id="UP001209654"/>
    </source>
</evidence>
<sequence>MRKPYPLPNHLQQSAFTLEDGRKAGLSRSRLSNDTVVRTSRSIRSPKHAELDFPGRLRPYTRINERSCASHASAPIIWDFPDSDGGYPEEPIHLTRPSGAARIRRDNIVCHRSQVYPDEVEQLDGIFLTSRARTWLDLAEGSDLDLLVVIADHLIRIPRPRFENRRKPYCTLDELALLIGRHPGKSGIWLARQALDLARVGADSAPETRLRLALGRAGLPEPLLNCPIVDDSGKEWHSPDMSYPKYRLAIEYQGEPHTQPLQVRRDIRRAENVAAAGWDEIRISGDHMLHGAREAVAKIRTGLIEKGWDGRAA</sequence>